<dbReference type="CDD" id="cd00082">
    <property type="entry name" value="HisKA"/>
    <property type="match status" value="1"/>
</dbReference>
<evidence type="ECO:0000256" key="5">
    <source>
        <dbReference type="ARBA" id="ARBA00022679"/>
    </source>
</evidence>
<evidence type="ECO:0000259" key="13">
    <source>
        <dbReference type="PROSITE" id="PS50885"/>
    </source>
</evidence>
<reference evidence="14 15" key="1">
    <citation type="submission" date="2023-01" db="EMBL/GenBank/DDBJ databases">
        <title>Novel diversity within Roseofilum (Cyanobacteria; Desertifilaceae) from marine benthic mats with descriptions of four novel species.</title>
        <authorList>
            <person name="Wang Y."/>
            <person name="Berthold D.E."/>
            <person name="Hu J."/>
            <person name="Lefler F.W."/>
            <person name="Laughinghouse H.D. IV."/>
        </authorList>
    </citation>
    <scope>NUCLEOTIDE SEQUENCE [LARGE SCALE GENOMIC DNA]</scope>
    <source>
        <strain evidence="14 15">BLCC-M143</strain>
    </source>
</reference>
<dbReference type="Gene3D" id="6.10.340.10">
    <property type="match status" value="1"/>
</dbReference>
<feature type="domain" description="HAMP" evidence="13">
    <location>
        <begin position="367"/>
        <end position="424"/>
    </location>
</feature>
<dbReference type="PANTHER" id="PTHR45339:SF1">
    <property type="entry name" value="HYBRID SIGNAL TRANSDUCTION HISTIDINE KINASE J"/>
    <property type="match status" value="1"/>
</dbReference>
<dbReference type="SMART" id="SM00304">
    <property type="entry name" value="HAMP"/>
    <property type="match status" value="1"/>
</dbReference>
<evidence type="ECO:0000256" key="7">
    <source>
        <dbReference type="ARBA" id="ARBA00023012"/>
    </source>
</evidence>
<evidence type="ECO:0000256" key="3">
    <source>
        <dbReference type="ARBA" id="ARBA00012438"/>
    </source>
</evidence>
<dbReference type="Gene3D" id="1.10.287.130">
    <property type="match status" value="1"/>
</dbReference>
<dbReference type="PANTHER" id="PTHR45339">
    <property type="entry name" value="HYBRID SIGNAL TRANSDUCTION HISTIDINE KINASE J"/>
    <property type="match status" value="1"/>
</dbReference>
<dbReference type="InterPro" id="IPR001789">
    <property type="entry name" value="Sig_transdc_resp-reg_receiver"/>
</dbReference>
<evidence type="ECO:0000259" key="12">
    <source>
        <dbReference type="PROSITE" id="PS50110"/>
    </source>
</evidence>
<dbReference type="GO" id="GO:0005524">
    <property type="term" value="F:ATP binding"/>
    <property type="evidence" value="ECO:0007669"/>
    <property type="project" value="UniProtKB-KW"/>
</dbReference>
<dbReference type="CDD" id="cd18773">
    <property type="entry name" value="PDC1_HK_sensor"/>
    <property type="match status" value="1"/>
</dbReference>
<evidence type="ECO:0000256" key="1">
    <source>
        <dbReference type="ARBA" id="ARBA00000085"/>
    </source>
</evidence>
<dbReference type="InterPro" id="IPR011006">
    <property type="entry name" value="CheY-like_superfamily"/>
</dbReference>
<dbReference type="SUPFAM" id="SSF52172">
    <property type="entry name" value="CheY-like"/>
    <property type="match status" value="1"/>
</dbReference>
<sequence length="923" mass="102659">MPGKLKSPVSAEPRQLPLGWIPIVPFLVQMFAAVGLTGWFSLQNGQSAITSVRAKLGSELTARIDDRLQSYLSATDLINQLNARAIASGQINPNNPSATRGYLWQQIQLFPRIANLGWVASTGNYYGIARDRDDGSLRWLVTHPNRPDQLIINILDPLGNLTTETIKQSGFDIRKQSGYRQATAEKIPVWSRELQGNGPLQLTASHPLYDSQNRLFGVLHSTIELSEMSQFLQGLDIGESGQAFIIDGQGYAIASSIPEPDSPLTPVNRSSHALLRTIARQVESAVGDWNAIDGNHQLDVLFKHQNYWVSITPMTVADGDRDLQWAIAVIIPDIDFLEFSHDNIRNTILFCFIASIVAGSFALVSSRWISKPILNVIEALQGISTGDLERVLPTQTTRFPHIRELEILADSFNTMAARFRQSYEELEIRVALRTFELKEAKEAADSANSAKSEFLANMSHELRTPLNGILGYTQILQRSSNLAEKEQNGINIIHECATHLLTLINDILDLAKIEARKLDLNPHEINLRALLQGVAEICRVRAIQKNIEFNYSLDPQVPEWIVADEKRLRQVLLNLLGNAIKFTERGGVSFQIISLENSDASDRSIHQIRFQINDTGIGIPPEQQDSIFLPFEQAGDRRQQSAGTGLGLAISQKIVSMMGSSIKLESIPGEGSSFFLDLDVSEVLQCQDSSTLIDIRKVIGFTGKETAKIMVVDDREQNQLMIADLLEPIGFTVATADNGYEALERLSEFGADLMITDLHMPVLDGIGLIERVRSDDLYQNLAIIVSSAHVLESDRDLAREAGANAFLPKPLNTELLLETIGKFLNIEWVVQPELEDIEAIESSTVQREASSEILAPDGEILSVLHQFALEGNLRKVKKRVADLEQERPELQEFCDRVKQLVKTFDEQGLIQLIESYAKDSELT</sequence>
<evidence type="ECO:0000256" key="4">
    <source>
        <dbReference type="ARBA" id="ARBA00022553"/>
    </source>
</evidence>
<dbReference type="Gene3D" id="3.30.450.20">
    <property type="entry name" value="PAS domain"/>
    <property type="match status" value="1"/>
</dbReference>
<feature type="domain" description="Response regulatory" evidence="12">
    <location>
        <begin position="708"/>
        <end position="824"/>
    </location>
</feature>
<gene>
    <name evidence="14" type="ORF">PMH09_02010</name>
</gene>
<evidence type="ECO:0000259" key="11">
    <source>
        <dbReference type="PROSITE" id="PS50109"/>
    </source>
</evidence>
<evidence type="ECO:0000256" key="2">
    <source>
        <dbReference type="ARBA" id="ARBA00004370"/>
    </source>
</evidence>
<keyword evidence="15" id="KW-1185">Reference proteome</keyword>
<dbReference type="SUPFAM" id="SSF47384">
    <property type="entry name" value="Homodimeric domain of signal transducing histidine kinase"/>
    <property type="match status" value="1"/>
</dbReference>
<name>A0ABT7BRZ3_9CYAN</name>
<dbReference type="SUPFAM" id="SSF55874">
    <property type="entry name" value="ATPase domain of HSP90 chaperone/DNA topoisomerase II/histidine kinase"/>
    <property type="match status" value="1"/>
</dbReference>
<organism evidence="14 15">
    <name type="scientific">Roseofilum casamattae BLCC-M143</name>
    <dbReference type="NCBI Taxonomy" id="3022442"/>
    <lineage>
        <taxon>Bacteria</taxon>
        <taxon>Bacillati</taxon>
        <taxon>Cyanobacteriota</taxon>
        <taxon>Cyanophyceae</taxon>
        <taxon>Desertifilales</taxon>
        <taxon>Desertifilaceae</taxon>
        <taxon>Roseofilum</taxon>
        <taxon>Roseofilum casamattae</taxon>
    </lineage>
</organism>
<dbReference type="PROSITE" id="PS50109">
    <property type="entry name" value="HIS_KIN"/>
    <property type="match status" value="1"/>
</dbReference>
<evidence type="ECO:0000313" key="14">
    <source>
        <dbReference type="EMBL" id="MDJ1181959.1"/>
    </source>
</evidence>
<dbReference type="RefSeq" id="WP_283756608.1">
    <property type="nucleotide sequence ID" value="NZ_JAQOSQ010000001.1"/>
</dbReference>
<evidence type="ECO:0000256" key="6">
    <source>
        <dbReference type="ARBA" id="ARBA00022777"/>
    </source>
</evidence>
<dbReference type="Gene3D" id="3.30.565.10">
    <property type="entry name" value="Histidine kinase-like ATPase, C-terminal domain"/>
    <property type="match status" value="1"/>
</dbReference>
<evidence type="ECO:0000313" key="15">
    <source>
        <dbReference type="Proteomes" id="UP001232992"/>
    </source>
</evidence>
<dbReference type="PROSITE" id="PS50885">
    <property type="entry name" value="HAMP"/>
    <property type="match status" value="1"/>
</dbReference>
<keyword evidence="14" id="KW-0067">ATP-binding</keyword>
<dbReference type="SUPFAM" id="SSF158472">
    <property type="entry name" value="HAMP domain-like"/>
    <property type="match status" value="1"/>
</dbReference>
<dbReference type="Pfam" id="PF00072">
    <property type="entry name" value="Response_reg"/>
    <property type="match status" value="1"/>
</dbReference>
<dbReference type="CDD" id="cd17546">
    <property type="entry name" value="REC_hyHK_CKI1_RcsC-like"/>
    <property type="match status" value="1"/>
</dbReference>
<keyword evidence="9" id="KW-0175">Coiled coil</keyword>
<dbReference type="InterPro" id="IPR003660">
    <property type="entry name" value="HAMP_dom"/>
</dbReference>
<feature type="transmembrane region" description="Helical" evidence="10">
    <location>
        <begin position="20"/>
        <end position="42"/>
    </location>
</feature>
<evidence type="ECO:0000256" key="9">
    <source>
        <dbReference type="SAM" id="Coils"/>
    </source>
</evidence>
<dbReference type="InterPro" id="IPR036890">
    <property type="entry name" value="HATPase_C_sf"/>
</dbReference>
<dbReference type="InterPro" id="IPR036097">
    <property type="entry name" value="HisK_dim/P_sf"/>
</dbReference>
<accession>A0ABT7BRZ3</accession>
<feature type="modified residue" description="4-aspartylphosphate" evidence="8">
    <location>
        <position position="757"/>
    </location>
</feature>
<feature type="domain" description="Histidine kinase" evidence="11">
    <location>
        <begin position="457"/>
        <end position="682"/>
    </location>
</feature>
<dbReference type="InterPro" id="IPR003594">
    <property type="entry name" value="HATPase_dom"/>
</dbReference>
<keyword evidence="10" id="KW-1133">Transmembrane helix</keyword>
<feature type="coiled-coil region" evidence="9">
    <location>
        <begin position="866"/>
        <end position="893"/>
    </location>
</feature>
<evidence type="ECO:0000256" key="10">
    <source>
        <dbReference type="SAM" id="Phobius"/>
    </source>
</evidence>
<dbReference type="EC" id="2.7.13.3" evidence="3"/>
<keyword evidence="6" id="KW-0418">Kinase</keyword>
<dbReference type="Gene3D" id="3.40.50.2300">
    <property type="match status" value="1"/>
</dbReference>
<proteinExistence type="predicted"/>
<keyword evidence="10" id="KW-0812">Transmembrane</keyword>
<dbReference type="SMART" id="SM00387">
    <property type="entry name" value="HATPase_c"/>
    <property type="match status" value="1"/>
</dbReference>
<comment type="catalytic activity">
    <reaction evidence="1">
        <text>ATP + protein L-histidine = ADP + protein N-phospho-L-histidine.</text>
        <dbReference type="EC" id="2.7.13.3"/>
    </reaction>
</comment>
<dbReference type="Proteomes" id="UP001232992">
    <property type="component" value="Unassembled WGS sequence"/>
</dbReference>
<keyword evidence="5" id="KW-0808">Transferase</keyword>
<dbReference type="Pfam" id="PF02518">
    <property type="entry name" value="HATPase_c"/>
    <property type="match status" value="1"/>
</dbReference>
<dbReference type="EMBL" id="JAQOSQ010000001">
    <property type="protein sequence ID" value="MDJ1181959.1"/>
    <property type="molecule type" value="Genomic_DNA"/>
</dbReference>
<dbReference type="PROSITE" id="PS50110">
    <property type="entry name" value="RESPONSE_REGULATORY"/>
    <property type="match status" value="1"/>
</dbReference>
<dbReference type="SMART" id="SM00448">
    <property type="entry name" value="REC"/>
    <property type="match status" value="1"/>
</dbReference>
<dbReference type="InterPro" id="IPR003661">
    <property type="entry name" value="HisK_dim/P_dom"/>
</dbReference>
<dbReference type="CDD" id="cd16922">
    <property type="entry name" value="HATPase_EvgS-ArcB-TorS-like"/>
    <property type="match status" value="1"/>
</dbReference>
<keyword evidence="4 8" id="KW-0597">Phosphoprotein</keyword>
<keyword evidence="7" id="KW-0902">Two-component regulatory system</keyword>
<comment type="subcellular location">
    <subcellularLocation>
        <location evidence="2">Membrane</location>
    </subcellularLocation>
</comment>
<dbReference type="Pfam" id="PF00512">
    <property type="entry name" value="HisKA"/>
    <property type="match status" value="1"/>
</dbReference>
<dbReference type="InterPro" id="IPR005467">
    <property type="entry name" value="His_kinase_dom"/>
</dbReference>
<keyword evidence="10" id="KW-0472">Membrane</keyword>
<dbReference type="PRINTS" id="PR00344">
    <property type="entry name" value="BCTRLSENSOR"/>
</dbReference>
<comment type="caution">
    <text evidence="14">The sequence shown here is derived from an EMBL/GenBank/DDBJ whole genome shotgun (WGS) entry which is preliminary data.</text>
</comment>
<evidence type="ECO:0000256" key="8">
    <source>
        <dbReference type="PROSITE-ProRule" id="PRU00169"/>
    </source>
</evidence>
<dbReference type="SMART" id="SM00388">
    <property type="entry name" value="HisKA"/>
    <property type="match status" value="1"/>
</dbReference>
<feature type="transmembrane region" description="Helical" evidence="10">
    <location>
        <begin position="348"/>
        <end position="369"/>
    </location>
</feature>
<dbReference type="InterPro" id="IPR004358">
    <property type="entry name" value="Sig_transdc_His_kin-like_C"/>
</dbReference>
<dbReference type="CDD" id="cd06225">
    <property type="entry name" value="HAMP"/>
    <property type="match status" value="1"/>
</dbReference>
<keyword evidence="14" id="KW-0547">Nucleotide-binding</keyword>
<protein>
    <recommendedName>
        <fullName evidence="3">histidine kinase</fullName>
        <ecNumber evidence="3">2.7.13.3</ecNumber>
    </recommendedName>
</protein>